<feature type="domain" description="RAP" evidence="2">
    <location>
        <begin position="543"/>
        <end position="603"/>
    </location>
</feature>
<dbReference type="GO" id="GO:0005759">
    <property type="term" value="C:mitochondrial matrix"/>
    <property type="evidence" value="ECO:0007669"/>
    <property type="project" value="TreeGrafter"/>
</dbReference>
<evidence type="ECO:0000259" key="2">
    <source>
        <dbReference type="PROSITE" id="PS51286"/>
    </source>
</evidence>
<accession>A0A2C6KKW4</accession>
<proteinExistence type="predicted"/>
<dbReference type="PANTHER" id="PTHR21228:SF40">
    <property type="entry name" value="LD45607P"/>
    <property type="match status" value="1"/>
</dbReference>
<sequence>MMYSTSAVRCGHGGLRRVCFGRRGFFLCPAANTVSRLLAGSGLRNPGTGCCSSDHHRGNRVPGTARLDVRPTIRNYGVLSAGTGPYDSVWPPGHSNPAGRSFRARSQQRTTSAEWSQRQLRRMYSESRGQVTTVLSLKDPVDLLNFFIGNESAATSLLVTCMGRLARVCPTSAEKQALTADERFHRLVDTLALRLEDCEARQLAELGVHISQFYVHVPAVQELARRVADVVVRRENAFTPKQVACLAYSFSWCGGECADTVGDFLVTEAMKVLAEMDPGDLSTLYTALQRMRLLNRDTANLIFEKLTDDVDRFTCTDVVSVLRAMASTGVSRGFLLRRISTLVFDNMDSFHPRQLASIFESLALLRFLTLENAEELLARLSPTVTRLPTKYLMNILNGLVVLDFPRIEAVRTCVDAVSKDDVAMLPRTHAIGVAHALLQFQMYDKNSLTKELLEKLFQSRPLESRLTLGKLEEIINALDLEKAGPTEVEISPQWRAAVDQKMRADAARGEQQGVLNELTLLLDSMRGKFQLQVQRNQQVGPYWVQFVDEETKICLELDSPAYQTRHVMKARHLKQLGYHYLSVDFWQWRRLRSEADQIVFLKQLLSGPLLEIGRLDGDGFES</sequence>
<dbReference type="InterPro" id="IPR050870">
    <property type="entry name" value="FAST_kinase"/>
</dbReference>
<keyword evidence="4" id="KW-1185">Reference proteome</keyword>
<evidence type="ECO:0000313" key="3">
    <source>
        <dbReference type="EMBL" id="PHJ17054.1"/>
    </source>
</evidence>
<dbReference type="PROSITE" id="PS51286">
    <property type="entry name" value="RAP"/>
    <property type="match status" value="1"/>
</dbReference>
<gene>
    <name evidence="3" type="ORF">CSUI_009127</name>
</gene>
<dbReference type="VEuPathDB" id="ToxoDB:CSUI_009127"/>
<reference evidence="3 4" key="1">
    <citation type="journal article" date="2017" name="Int. J. Parasitol.">
        <title>The genome of the protozoan parasite Cystoisospora suis and a reverse vaccinology approach to identify vaccine candidates.</title>
        <authorList>
            <person name="Palmieri N."/>
            <person name="Shrestha A."/>
            <person name="Ruttkowski B."/>
            <person name="Beck T."/>
            <person name="Vogl C."/>
            <person name="Tomley F."/>
            <person name="Blake D.P."/>
            <person name="Joachim A."/>
        </authorList>
    </citation>
    <scope>NUCLEOTIDE SEQUENCE [LARGE SCALE GENOMIC DNA]</scope>
    <source>
        <strain evidence="3 4">Wien I</strain>
    </source>
</reference>
<dbReference type="GeneID" id="94432457"/>
<dbReference type="PANTHER" id="PTHR21228">
    <property type="entry name" value="FAST LEU-RICH DOMAIN-CONTAINING"/>
    <property type="match status" value="1"/>
</dbReference>
<organism evidence="3 4">
    <name type="scientific">Cystoisospora suis</name>
    <dbReference type="NCBI Taxonomy" id="483139"/>
    <lineage>
        <taxon>Eukaryota</taxon>
        <taxon>Sar</taxon>
        <taxon>Alveolata</taxon>
        <taxon>Apicomplexa</taxon>
        <taxon>Conoidasida</taxon>
        <taxon>Coccidia</taxon>
        <taxon>Eucoccidiorida</taxon>
        <taxon>Eimeriorina</taxon>
        <taxon>Sarcocystidae</taxon>
        <taxon>Cystoisospora</taxon>
    </lineage>
</organism>
<dbReference type="SMART" id="SM00952">
    <property type="entry name" value="RAP"/>
    <property type="match status" value="1"/>
</dbReference>
<dbReference type="EMBL" id="MIGC01005309">
    <property type="protein sequence ID" value="PHJ17054.1"/>
    <property type="molecule type" value="Genomic_DNA"/>
</dbReference>
<protein>
    <submittedName>
        <fullName evidence="3">Pb-reticulocyte-binding protein</fullName>
    </submittedName>
</protein>
<feature type="compositionally biased region" description="Polar residues" evidence="1">
    <location>
        <begin position="104"/>
        <end position="113"/>
    </location>
</feature>
<feature type="region of interest" description="Disordered" evidence="1">
    <location>
        <begin position="92"/>
        <end position="113"/>
    </location>
</feature>
<dbReference type="AlphaFoldDB" id="A0A2C6KKW4"/>
<comment type="caution">
    <text evidence="3">The sequence shown here is derived from an EMBL/GenBank/DDBJ whole genome shotgun (WGS) entry which is preliminary data.</text>
</comment>
<dbReference type="GO" id="GO:0003723">
    <property type="term" value="F:RNA binding"/>
    <property type="evidence" value="ECO:0007669"/>
    <property type="project" value="TreeGrafter"/>
</dbReference>
<dbReference type="RefSeq" id="XP_067918779.1">
    <property type="nucleotide sequence ID" value="XM_068069246.1"/>
</dbReference>
<dbReference type="Pfam" id="PF08373">
    <property type="entry name" value="RAP"/>
    <property type="match status" value="1"/>
</dbReference>
<evidence type="ECO:0000256" key="1">
    <source>
        <dbReference type="SAM" id="MobiDB-lite"/>
    </source>
</evidence>
<dbReference type="InterPro" id="IPR013584">
    <property type="entry name" value="RAP"/>
</dbReference>
<name>A0A2C6KKW4_9APIC</name>
<evidence type="ECO:0000313" key="4">
    <source>
        <dbReference type="Proteomes" id="UP000221165"/>
    </source>
</evidence>
<dbReference type="GO" id="GO:0044528">
    <property type="term" value="P:regulation of mitochondrial mRNA stability"/>
    <property type="evidence" value="ECO:0007669"/>
    <property type="project" value="TreeGrafter"/>
</dbReference>
<dbReference type="GO" id="GO:0035770">
    <property type="term" value="C:ribonucleoprotein granule"/>
    <property type="evidence" value="ECO:0007669"/>
    <property type="project" value="TreeGrafter"/>
</dbReference>
<dbReference type="OrthoDB" id="390351at2759"/>
<dbReference type="Proteomes" id="UP000221165">
    <property type="component" value="Unassembled WGS sequence"/>
</dbReference>
<dbReference type="GO" id="GO:0000963">
    <property type="term" value="P:mitochondrial RNA processing"/>
    <property type="evidence" value="ECO:0007669"/>
    <property type="project" value="TreeGrafter"/>
</dbReference>